<feature type="compositionally biased region" description="Polar residues" evidence="1">
    <location>
        <begin position="569"/>
        <end position="579"/>
    </location>
</feature>
<feature type="compositionally biased region" description="Basic and acidic residues" evidence="1">
    <location>
        <begin position="815"/>
        <end position="836"/>
    </location>
</feature>
<dbReference type="InterPro" id="IPR018392">
    <property type="entry name" value="LysM"/>
</dbReference>
<feature type="domain" description="LysM" evidence="2">
    <location>
        <begin position="94"/>
        <end position="144"/>
    </location>
</feature>
<feature type="compositionally biased region" description="Polar residues" evidence="1">
    <location>
        <begin position="837"/>
        <end position="849"/>
    </location>
</feature>
<feature type="region of interest" description="Disordered" evidence="1">
    <location>
        <begin position="54"/>
        <end position="102"/>
    </location>
</feature>
<feature type="compositionally biased region" description="Basic and acidic residues" evidence="1">
    <location>
        <begin position="61"/>
        <end position="70"/>
    </location>
</feature>
<dbReference type="VEuPathDB" id="TriTrypDB:LpyrH10_15_0780"/>
<feature type="compositionally biased region" description="Low complexity" evidence="1">
    <location>
        <begin position="450"/>
        <end position="467"/>
    </location>
</feature>
<feature type="compositionally biased region" description="Low complexity" evidence="1">
    <location>
        <begin position="664"/>
        <end position="676"/>
    </location>
</feature>
<feature type="compositionally biased region" description="Low complexity" evidence="1">
    <location>
        <begin position="744"/>
        <end position="756"/>
    </location>
</feature>
<dbReference type="OrthoDB" id="248656at2759"/>
<gene>
    <name evidence="3" type="ORF">ABB37_06668</name>
</gene>
<evidence type="ECO:0000313" key="4">
    <source>
        <dbReference type="Proteomes" id="UP000037923"/>
    </source>
</evidence>
<feature type="region of interest" description="Disordered" evidence="1">
    <location>
        <begin position="243"/>
        <end position="505"/>
    </location>
</feature>
<evidence type="ECO:0000256" key="1">
    <source>
        <dbReference type="SAM" id="MobiDB-lite"/>
    </source>
</evidence>
<dbReference type="GeneID" id="26906954"/>
<feature type="compositionally biased region" description="Low complexity" evidence="1">
    <location>
        <begin position="176"/>
        <end position="194"/>
    </location>
</feature>
<feature type="region of interest" description="Disordered" evidence="1">
    <location>
        <begin position="142"/>
        <end position="224"/>
    </location>
</feature>
<dbReference type="Pfam" id="PF01476">
    <property type="entry name" value="LysM"/>
    <property type="match status" value="1"/>
</dbReference>
<feature type="compositionally biased region" description="Low complexity" evidence="1">
    <location>
        <begin position="581"/>
        <end position="597"/>
    </location>
</feature>
<feature type="compositionally biased region" description="Low complexity" evidence="1">
    <location>
        <begin position="620"/>
        <end position="650"/>
    </location>
</feature>
<dbReference type="CDD" id="cd00118">
    <property type="entry name" value="LysM"/>
    <property type="match status" value="1"/>
</dbReference>
<feature type="compositionally biased region" description="Low complexity" evidence="1">
    <location>
        <begin position="366"/>
        <end position="379"/>
    </location>
</feature>
<feature type="compositionally biased region" description="Basic and acidic residues" evidence="1">
    <location>
        <begin position="874"/>
        <end position="888"/>
    </location>
</feature>
<feature type="region of interest" description="Disordered" evidence="1">
    <location>
        <begin position="927"/>
        <end position="951"/>
    </location>
</feature>
<dbReference type="Proteomes" id="UP000037923">
    <property type="component" value="Unassembled WGS sequence"/>
</dbReference>
<reference evidence="3 4" key="1">
    <citation type="submission" date="2015-07" db="EMBL/GenBank/DDBJ databases">
        <title>High-quality genome of monoxenous trypanosomatid Leptomonas pyrrhocoris.</title>
        <authorList>
            <person name="Flegontov P."/>
            <person name="Butenko A."/>
            <person name="Firsov S."/>
            <person name="Vlcek C."/>
            <person name="Logacheva M.D."/>
            <person name="Field M."/>
            <person name="Filatov D."/>
            <person name="Flegontova O."/>
            <person name="Gerasimov E."/>
            <person name="Jackson A.P."/>
            <person name="Kelly S."/>
            <person name="Opperdoes F."/>
            <person name="O'Reilly A."/>
            <person name="Votypka J."/>
            <person name="Yurchenko V."/>
            <person name="Lukes J."/>
        </authorList>
    </citation>
    <scope>NUCLEOTIDE SEQUENCE [LARGE SCALE GENOMIC DNA]</scope>
    <source>
        <strain evidence="3">H10</strain>
    </source>
</reference>
<accession>A0A0N0DTT3</accession>
<dbReference type="EMBL" id="LGTL01000015">
    <property type="protein sequence ID" value="KPA77872.1"/>
    <property type="molecule type" value="Genomic_DNA"/>
</dbReference>
<keyword evidence="4" id="KW-1185">Reference proteome</keyword>
<evidence type="ECO:0000313" key="3">
    <source>
        <dbReference type="EMBL" id="KPA77872.1"/>
    </source>
</evidence>
<feature type="compositionally biased region" description="Low complexity" evidence="1">
    <location>
        <begin position="540"/>
        <end position="553"/>
    </location>
</feature>
<feature type="region of interest" description="Disordered" evidence="1">
    <location>
        <begin position="979"/>
        <end position="998"/>
    </location>
</feature>
<evidence type="ECO:0000259" key="2">
    <source>
        <dbReference type="PROSITE" id="PS51782"/>
    </source>
</evidence>
<feature type="compositionally biased region" description="Low complexity" evidence="1">
    <location>
        <begin position="203"/>
        <end position="224"/>
    </location>
</feature>
<proteinExistence type="predicted"/>
<organism evidence="3 4">
    <name type="scientific">Leptomonas pyrrhocoris</name>
    <name type="common">Firebug parasite</name>
    <dbReference type="NCBI Taxonomy" id="157538"/>
    <lineage>
        <taxon>Eukaryota</taxon>
        <taxon>Discoba</taxon>
        <taxon>Euglenozoa</taxon>
        <taxon>Kinetoplastea</taxon>
        <taxon>Metakinetoplastina</taxon>
        <taxon>Trypanosomatida</taxon>
        <taxon>Trypanosomatidae</taxon>
        <taxon>Leishmaniinae</taxon>
        <taxon>Leptomonas</taxon>
    </lineage>
</organism>
<feature type="compositionally biased region" description="Acidic residues" evidence="1">
    <location>
        <begin position="936"/>
        <end position="948"/>
    </location>
</feature>
<feature type="compositionally biased region" description="Low complexity" evidence="1">
    <location>
        <begin position="407"/>
        <end position="417"/>
    </location>
</feature>
<feature type="region of interest" description="Disordered" evidence="1">
    <location>
        <begin position="522"/>
        <end position="889"/>
    </location>
</feature>
<name>A0A0N0DTT3_LEPPY</name>
<feature type="compositionally biased region" description="Acidic residues" evidence="1">
    <location>
        <begin position="856"/>
        <end position="869"/>
    </location>
</feature>
<protein>
    <recommendedName>
        <fullName evidence="2">LysM domain-containing protein</fullName>
    </recommendedName>
</protein>
<feature type="compositionally biased region" description="Low complexity" evidence="1">
    <location>
        <begin position="426"/>
        <end position="437"/>
    </location>
</feature>
<dbReference type="RefSeq" id="XP_015656311.1">
    <property type="nucleotide sequence ID" value="XM_015805018.1"/>
</dbReference>
<feature type="compositionally biased region" description="Low complexity" evidence="1">
    <location>
        <begin position="155"/>
        <end position="168"/>
    </location>
</feature>
<sequence length="998" mass="103645">MEGLSTQLQLLHAALQSLDLNPSTLEDGCDTVSELQLTLARATALAQWAAVRQHPPPTIKDGVKKEKSEGGARAQKTAVQSNGNAPTLEAHGSHTTSAQRDDETLLSVATALQVSMADLRTWNPQLPDSLKATDVLPPNTYLKVRRAGPNPSAGPPLLLQRPSLLSKPHSATQPTPRLAAPSRSSARSSGGQSSEQHNLHPRSSSGIAPTAAAAVPAPQSGSSVPSISAFISNAPLARSVNASLSSNWSGSGVPRGSEGGSTSRLSLWTGESGRGTSHSPPPPEPSMPEAQSSADPPTCAPVPIIMGVLEVFPPPSSAGKTDEGRSGEFYVTGEEPSPSPERQGEKAAATGEASEAPTTPTSLMSAAAPTATGTGVATAHEPTSPLRLLPQQPLGEVINSGNAPLRTSAGASSSGTSIRSVHTRGRSQSTSSSPLTRSAERHTVSTSQRSGAAAMPPSMTSPPKSAALSPHNVNLEGSKNHSDGTGKSRVKVNLFPSPKARPDRTRLAADVFADAPKVGASVLHKAGEDEEALRRVVRDPSASLSTVSAATSPSDDRSSSNARPAESATPRQLANSPILVTSPSLEGPSSTSSMSSLNTGARQEKPIAVYPTPPSLPESAKAATAAAAAVNFSTPVQKQQQRRQPTPSSQCGAAAIAAEGPLCSPISSSSYTSSSSGPNGKEEREEGNESGDNSSLQRSPLTSDSDFEEDSIEDTPSARIPAMLGRNGCSPPPTLSRARRANTSASCGSGGAAAPAVTKAVPWAPAKTVSSPSPLPEYTPKVQRSAAAEVDFSEKEEEPLTTQPSSRVAAPRPTPQEERAPSTPRMDRWGTGRESEAQPTSSASVSQKFSHQRESVEEEGLVGEEEEEATAASHKRDNPGHGGEKGAEEEYDTLAGIAAAYQLTVAIIVEWNPYLKKYHPGEPLPPDLPIVLPMSDNDEEGAEGEDGDEVRVDREEAHDEEELYSAADMRQLRHSGTPLDTFTAVAGNSPAPIPPVRY</sequence>
<dbReference type="PROSITE" id="PS51782">
    <property type="entry name" value="LYSM"/>
    <property type="match status" value="1"/>
</dbReference>
<dbReference type="OMA" id="EWNPYLK"/>
<feature type="compositionally biased region" description="Polar residues" evidence="1">
    <location>
        <begin position="690"/>
        <end position="702"/>
    </location>
</feature>
<dbReference type="AlphaFoldDB" id="A0A0N0DTT3"/>
<comment type="caution">
    <text evidence="3">The sequence shown here is derived from an EMBL/GenBank/DDBJ whole genome shotgun (WGS) entry which is preliminary data.</text>
</comment>